<evidence type="ECO:0000313" key="1">
    <source>
        <dbReference type="Proteomes" id="UP000515211"/>
    </source>
</evidence>
<accession>A0A9C6TFA6</accession>
<proteinExistence type="predicted"/>
<organism evidence="1 2">
    <name type="scientific">Arachis duranensis</name>
    <name type="common">Wild peanut</name>
    <dbReference type="NCBI Taxonomy" id="130453"/>
    <lineage>
        <taxon>Eukaryota</taxon>
        <taxon>Viridiplantae</taxon>
        <taxon>Streptophyta</taxon>
        <taxon>Embryophyta</taxon>
        <taxon>Tracheophyta</taxon>
        <taxon>Spermatophyta</taxon>
        <taxon>Magnoliopsida</taxon>
        <taxon>eudicotyledons</taxon>
        <taxon>Gunneridae</taxon>
        <taxon>Pentapetalae</taxon>
        <taxon>rosids</taxon>
        <taxon>fabids</taxon>
        <taxon>Fabales</taxon>
        <taxon>Fabaceae</taxon>
        <taxon>Papilionoideae</taxon>
        <taxon>50 kb inversion clade</taxon>
        <taxon>dalbergioids sensu lato</taxon>
        <taxon>Dalbergieae</taxon>
        <taxon>Pterocarpus clade</taxon>
        <taxon>Arachis</taxon>
    </lineage>
</organism>
<reference evidence="1" key="1">
    <citation type="journal article" date="2016" name="Nat. Genet.">
        <title>The genome sequences of Arachis duranensis and Arachis ipaensis, the diploid ancestors of cultivated peanut.</title>
        <authorList>
            <person name="Bertioli D.J."/>
            <person name="Cannon S.B."/>
            <person name="Froenicke L."/>
            <person name="Huang G."/>
            <person name="Farmer A.D."/>
            <person name="Cannon E.K."/>
            <person name="Liu X."/>
            <person name="Gao D."/>
            <person name="Clevenger J."/>
            <person name="Dash S."/>
            <person name="Ren L."/>
            <person name="Moretzsohn M.C."/>
            <person name="Shirasawa K."/>
            <person name="Huang W."/>
            <person name="Vidigal B."/>
            <person name="Abernathy B."/>
            <person name="Chu Y."/>
            <person name="Niederhuth C.E."/>
            <person name="Umale P."/>
            <person name="Araujo A.C."/>
            <person name="Kozik A."/>
            <person name="Kim K.D."/>
            <person name="Burow M.D."/>
            <person name="Varshney R.K."/>
            <person name="Wang X."/>
            <person name="Zhang X."/>
            <person name="Barkley N."/>
            <person name="Guimaraes P.M."/>
            <person name="Isobe S."/>
            <person name="Guo B."/>
            <person name="Liao B."/>
            <person name="Stalker H.T."/>
            <person name="Schmitz R.J."/>
            <person name="Scheffler B.E."/>
            <person name="Leal-Bertioli S.C."/>
            <person name="Xun X."/>
            <person name="Jackson S.A."/>
            <person name="Michelmore R."/>
            <person name="Ozias-Akins P."/>
        </authorList>
    </citation>
    <scope>NUCLEOTIDE SEQUENCE [LARGE SCALE GENOMIC DNA]</scope>
    <source>
        <strain evidence="1">cv. V14167</strain>
    </source>
</reference>
<keyword evidence="1" id="KW-1185">Reference proteome</keyword>
<reference evidence="2" key="2">
    <citation type="submission" date="2025-08" db="UniProtKB">
        <authorList>
            <consortium name="RefSeq"/>
        </authorList>
    </citation>
    <scope>IDENTIFICATION</scope>
    <source>
        <tissue evidence="2">Whole plant</tissue>
    </source>
</reference>
<dbReference type="KEGG" id="adu:110273642"/>
<dbReference type="AlphaFoldDB" id="A0A9C6TFA6"/>
<protein>
    <submittedName>
        <fullName evidence="2">Uncharacterized protein LOC110273642</fullName>
    </submittedName>
</protein>
<gene>
    <name evidence="2" type="primary">LOC110273642</name>
</gene>
<evidence type="ECO:0000313" key="2">
    <source>
        <dbReference type="RefSeq" id="XP_052107683.1"/>
    </source>
</evidence>
<dbReference type="RefSeq" id="XP_052107683.1">
    <property type="nucleotide sequence ID" value="XM_052251723.1"/>
</dbReference>
<sequence>MDWKNTSTKQTEIPFMPARVLCQVDVARSDDALQANMECSGIVHQVNLEYLLLVVFEADGSRQQCLARLSIYNKGGLFLDINQDKSSML</sequence>
<name>A0A9C6TFA6_ARADU</name>
<dbReference type="Proteomes" id="UP000515211">
    <property type="component" value="Chromosome 7"/>
</dbReference>
<dbReference type="GeneID" id="110273642"/>